<keyword evidence="3 4" id="KW-0092">Biotin</keyword>
<dbReference type="PRINTS" id="PR01071">
    <property type="entry name" value="ACOABIOTINCC"/>
</dbReference>
<dbReference type="InterPro" id="IPR050709">
    <property type="entry name" value="Biotin_Carboxyl_Carrier/Decarb"/>
</dbReference>
<comment type="function">
    <text evidence="1 4">This protein is a component of the acetyl coenzyme A carboxylase complex; first, biotin carboxylase catalyzes the carboxylation of the carrier protein and then the transcarboxylase transfers the carboxyl group to form malonyl-CoA.</text>
</comment>
<evidence type="ECO:0000259" key="5">
    <source>
        <dbReference type="PROSITE" id="PS50968"/>
    </source>
</evidence>
<dbReference type="CDD" id="cd06850">
    <property type="entry name" value="biotinyl_domain"/>
    <property type="match status" value="1"/>
</dbReference>
<keyword evidence="7" id="KW-1185">Reference proteome</keyword>
<reference evidence="7" key="1">
    <citation type="submission" date="2007-07" db="EMBL/GenBank/DDBJ databases">
        <title>Complete genome sequence of Campylobacter hominis ATCC BAA-381, a commensal isolated from the human gastrointestinal tract.</title>
        <authorList>
            <person name="Fouts D.E."/>
            <person name="Mongodin E.F."/>
            <person name="Puiu D."/>
            <person name="Sebastian Y."/>
            <person name="Miller W.G."/>
            <person name="Mandrell R.E."/>
            <person name="Nelson K.E."/>
        </authorList>
    </citation>
    <scope>NUCLEOTIDE SEQUENCE [LARGE SCALE GENOMIC DNA]</scope>
    <source>
        <strain evidence="7">ATCC BAA-381 / LMG 19568 / NCTC 13146 / CH001A</strain>
    </source>
</reference>
<gene>
    <name evidence="6" type="primary">accB</name>
    <name evidence="6" type="ordered locus">CHAB381_1553</name>
</gene>
<dbReference type="PANTHER" id="PTHR45266:SF3">
    <property type="entry name" value="OXALOACETATE DECARBOXYLASE ALPHA CHAIN"/>
    <property type="match status" value="1"/>
</dbReference>
<protein>
    <recommendedName>
        <fullName evidence="2 4">Biotin carboxyl carrier protein of acetyl-CoA carboxylase</fullName>
    </recommendedName>
</protein>
<evidence type="ECO:0000256" key="1">
    <source>
        <dbReference type="ARBA" id="ARBA00003761"/>
    </source>
</evidence>
<dbReference type="UniPathway" id="UPA00094"/>
<dbReference type="STRING" id="360107.CHAB381_1553"/>
<dbReference type="GO" id="GO:0006633">
    <property type="term" value="P:fatty acid biosynthetic process"/>
    <property type="evidence" value="ECO:0007669"/>
    <property type="project" value="UniProtKB-UniPathway"/>
</dbReference>
<feature type="domain" description="Lipoyl-binding" evidence="5">
    <location>
        <begin position="68"/>
        <end position="144"/>
    </location>
</feature>
<dbReference type="InterPro" id="IPR001249">
    <property type="entry name" value="AcCoA_biotinCC"/>
</dbReference>
<dbReference type="PANTHER" id="PTHR45266">
    <property type="entry name" value="OXALOACETATE DECARBOXYLASE ALPHA CHAIN"/>
    <property type="match status" value="1"/>
</dbReference>
<evidence type="ECO:0000256" key="4">
    <source>
        <dbReference type="RuleBase" id="RU364072"/>
    </source>
</evidence>
<dbReference type="SUPFAM" id="SSF51230">
    <property type="entry name" value="Single hybrid motif"/>
    <property type="match status" value="1"/>
</dbReference>
<dbReference type="Proteomes" id="UP000002407">
    <property type="component" value="Chromosome"/>
</dbReference>
<dbReference type="Pfam" id="PF00364">
    <property type="entry name" value="Biotin_lipoyl"/>
    <property type="match status" value="1"/>
</dbReference>
<evidence type="ECO:0000313" key="7">
    <source>
        <dbReference type="Proteomes" id="UP000002407"/>
    </source>
</evidence>
<evidence type="ECO:0000256" key="3">
    <source>
        <dbReference type="ARBA" id="ARBA00023267"/>
    </source>
</evidence>
<sequence>MKQDEIKELMEFFDKSGISKIKIKDNDFEIELEKHRKAQKEDEKARASAQTQVQPINVVVNNEQPNLKDTINSPMVGTFYQASSPGAAPFVKPGQNVTKGTTIAIIEAMKIMNEIEAEFDCRILKNLVSDGSPVEFGMPLFEVEKL</sequence>
<dbReference type="InterPro" id="IPR000089">
    <property type="entry name" value="Biotin_lipoyl"/>
</dbReference>
<evidence type="ECO:0000256" key="2">
    <source>
        <dbReference type="ARBA" id="ARBA00017562"/>
    </source>
</evidence>
<keyword evidence="4" id="KW-0275">Fatty acid biosynthesis</keyword>
<keyword evidence="4" id="KW-0276">Fatty acid metabolism</keyword>
<keyword evidence="4" id="KW-0444">Lipid biosynthesis</keyword>
<dbReference type="EMBL" id="CP000776">
    <property type="protein sequence ID" value="ABS52354.1"/>
    <property type="molecule type" value="Genomic_DNA"/>
</dbReference>
<keyword evidence="4" id="KW-0443">Lipid metabolism</keyword>
<dbReference type="KEGG" id="cha:CHAB381_1553"/>
<dbReference type="HOGENOM" id="CLU_016733_3_1_7"/>
<dbReference type="PROSITE" id="PS50968">
    <property type="entry name" value="BIOTINYL_LIPOYL"/>
    <property type="match status" value="1"/>
</dbReference>
<dbReference type="AlphaFoldDB" id="A7I3J3"/>
<name>A7I3J3_CAMHC</name>
<proteinExistence type="predicted"/>
<dbReference type="GO" id="GO:0009317">
    <property type="term" value="C:acetyl-CoA carboxylase complex"/>
    <property type="evidence" value="ECO:0007669"/>
    <property type="project" value="InterPro"/>
</dbReference>
<dbReference type="Gene3D" id="2.40.50.100">
    <property type="match status" value="1"/>
</dbReference>
<comment type="pathway">
    <text evidence="4">Lipid metabolism; fatty acid biosynthesis.</text>
</comment>
<dbReference type="InterPro" id="IPR011053">
    <property type="entry name" value="Single_hybrid_motif"/>
</dbReference>
<evidence type="ECO:0000313" key="6">
    <source>
        <dbReference type="EMBL" id="ABS52354.1"/>
    </source>
</evidence>
<organism evidence="6 7">
    <name type="scientific">Campylobacter hominis (strain ATCC BAA-381 / DSM 21671 / CCUG 45161 / LMG 19568 / NCTC 13146 / CH001A)</name>
    <dbReference type="NCBI Taxonomy" id="360107"/>
    <lineage>
        <taxon>Bacteria</taxon>
        <taxon>Pseudomonadati</taxon>
        <taxon>Campylobacterota</taxon>
        <taxon>Epsilonproteobacteria</taxon>
        <taxon>Campylobacterales</taxon>
        <taxon>Campylobacteraceae</taxon>
        <taxon>Campylobacter</taxon>
    </lineage>
</organism>
<accession>A7I3J3</accession>
<dbReference type="NCBIfam" id="TIGR00531">
    <property type="entry name" value="BCCP"/>
    <property type="match status" value="1"/>
</dbReference>
<dbReference type="OrthoDB" id="9811735at2"/>
<dbReference type="GO" id="GO:0003989">
    <property type="term" value="F:acetyl-CoA carboxylase activity"/>
    <property type="evidence" value="ECO:0007669"/>
    <property type="project" value="InterPro"/>
</dbReference>
<dbReference type="eggNOG" id="COG0511">
    <property type="taxonomic scope" value="Bacteria"/>
</dbReference>
<dbReference type="RefSeq" id="WP_012109389.1">
    <property type="nucleotide sequence ID" value="NC_009714.1"/>
</dbReference>